<reference evidence="3 4" key="1">
    <citation type="submission" date="2024-04" db="EMBL/GenBank/DDBJ databases">
        <title>The reference genome of an endangered Asteraceae, Deinandra increscens subsp. villosa, native to the Central Coast of California.</title>
        <authorList>
            <person name="Guilliams M."/>
            <person name="Hasenstab-Lehman K."/>
            <person name="Meyer R."/>
            <person name="Mcevoy S."/>
        </authorList>
    </citation>
    <scope>NUCLEOTIDE SEQUENCE [LARGE SCALE GENOMIC DNA]</scope>
    <source>
        <tissue evidence="3">Leaf</tissue>
    </source>
</reference>
<dbReference type="EMBL" id="JBCNJP010000003">
    <property type="protein sequence ID" value="KAK9079275.1"/>
    <property type="molecule type" value="Genomic_DNA"/>
</dbReference>
<feature type="transmembrane region" description="Helical" evidence="2">
    <location>
        <begin position="431"/>
        <end position="456"/>
    </location>
</feature>
<feature type="coiled-coil region" evidence="1">
    <location>
        <begin position="476"/>
        <end position="510"/>
    </location>
</feature>
<accession>A0AAP0HE20</accession>
<gene>
    <name evidence="3" type="ORF">SSX86_000945</name>
</gene>
<dbReference type="PANTHER" id="PTHR35307:SF6">
    <property type="entry name" value="TRANSMEMBRANE PROTEIN"/>
    <property type="match status" value="1"/>
</dbReference>
<protein>
    <submittedName>
        <fullName evidence="3">Uncharacterized protein</fullName>
    </submittedName>
</protein>
<dbReference type="PANTHER" id="PTHR35307">
    <property type="entry name" value="PROTEIN, PUTATIVE-RELATED"/>
    <property type="match status" value="1"/>
</dbReference>
<feature type="transmembrane region" description="Helical" evidence="2">
    <location>
        <begin position="85"/>
        <end position="102"/>
    </location>
</feature>
<dbReference type="AlphaFoldDB" id="A0AAP0HE20"/>
<keyword evidence="2" id="KW-0812">Transmembrane</keyword>
<keyword evidence="2" id="KW-1133">Transmembrane helix</keyword>
<evidence type="ECO:0000256" key="2">
    <source>
        <dbReference type="SAM" id="Phobius"/>
    </source>
</evidence>
<evidence type="ECO:0000256" key="1">
    <source>
        <dbReference type="SAM" id="Coils"/>
    </source>
</evidence>
<feature type="transmembrane region" description="Helical" evidence="2">
    <location>
        <begin position="287"/>
        <end position="305"/>
    </location>
</feature>
<evidence type="ECO:0000313" key="3">
    <source>
        <dbReference type="EMBL" id="KAK9079275.1"/>
    </source>
</evidence>
<feature type="transmembrane region" description="Helical" evidence="2">
    <location>
        <begin position="325"/>
        <end position="349"/>
    </location>
</feature>
<keyword evidence="4" id="KW-1185">Reference proteome</keyword>
<sequence>MAYNSTNNYLKLLDELVDIYNLPDRFTTILSGYVKFIYRSDLEDGYSTPMLWVGMYIALASVVCIIAMVADLLQGLRTRKLWFPCKYFRVNAAFLSVISVAMKLPMDLSGSMLGVVDQAAKLGSMAFMCTMMANLLPCLATMDNIELLSNITALCVLVITLAVNVCIQIHTVVVSYENDRVLLTFSHRYDVKSLVIGKHHLNIMLATIYVALLLVLLILHLSSSLAILKSKGIIEKKYQQGQERASKDIQHSKATTFEQLKNHVSNHWIMAGSGSPQFITACYQTTSASGVICVLIAILHAFTMWRTTNAMLDDKDYDSDYRSSTLVILIVQFFGVVIGTIAPLSRCFATLSFNVMSFKIISNHFKVFEVQSYWTRKLHDWKLATIRLPFRSHKLKVDVVRLSFRSHKLKVVTGTLKKLILIFCIEFQEGVVIVCNIIALIPFMFMICALYCYHFFKWLFKALFSSSSSNENLDHNKDLRAYVLQLEDEMELAERTLEDLSKSVNKLIQKGLKSQPENLMKLIEEKSTIGGDGFHGVVKFDNIDHNCVPCLLAKVHEYQDSRSWSLPVVTLTTIAVSLPKIEKNEVESLVKSVREGLVYVTLVEESLNVTDENLTVQKAAESLWQEVDVYHKWLGNKPLLEDPSSLVNSPTSDQVNTPSFEVKTAKQVVEWFKEKAKRVFSTRGQNDDLMNESICAISMYRITKTILLTHHANSEDRVSQTELFNSLSSMIADIIAACLTNLPQVITMKCHTSVIEKREESVRDAALLLGETKKIIETLQARGIPGMDPSDLPFIDKWRAYLRNP</sequence>
<feature type="transmembrane region" description="Helical" evidence="2">
    <location>
        <begin position="203"/>
        <end position="228"/>
    </location>
</feature>
<keyword evidence="2" id="KW-0472">Membrane</keyword>
<comment type="caution">
    <text evidence="3">The sequence shown here is derived from an EMBL/GenBank/DDBJ whole genome shotgun (WGS) entry which is preliminary data.</text>
</comment>
<name>A0AAP0HE20_9ASTR</name>
<keyword evidence="1" id="KW-0175">Coiled coil</keyword>
<evidence type="ECO:0000313" key="4">
    <source>
        <dbReference type="Proteomes" id="UP001408789"/>
    </source>
</evidence>
<feature type="transmembrane region" description="Helical" evidence="2">
    <location>
        <begin position="50"/>
        <end position="73"/>
    </location>
</feature>
<organism evidence="3 4">
    <name type="scientific">Deinandra increscens subsp. villosa</name>
    <dbReference type="NCBI Taxonomy" id="3103831"/>
    <lineage>
        <taxon>Eukaryota</taxon>
        <taxon>Viridiplantae</taxon>
        <taxon>Streptophyta</taxon>
        <taxon>Embryophyta</taxon>
        <taxon>Tracheophyta</taxon>
        <taxon>Spermatophyta</taxon>
        <taxon>Magnoliopsida</taxon>
        <taxon>eudicotyledons</taxon>
        <taxon>Gunneridae</taxon>
        <taxon>Pentapetalae</taxon>
        <taxon>asterids</taxon>
        <taxon>campanulids</taxon>
        <taxon>Asterales</taxon>
        <taxon>Asteraceae</taxon>
        <taxon>Asteroideae</taxon>
        <taxon>Heliantheae alliance</taxon>
        <taxon>Madieae</taxon>
        <taxon>Madiinae</taxon>
        <taxon>Deinandra</taxon>
    </lineage>
</organism>
<feature type="transmembrane region" description="Helical" evidence="2">
    <location>
        <begin position="122"/>
        <end position="142"/>
    </location>
</feature>
<dbReference type="Proteomes" id="UP001408789">
    <property type="component" value="Unassembled WGS sequence"/>
</dbReference>
<proteinExistence type="predicted"/>
<feature type="transmembrane region" description="Helical" evidence="2">
    <location>
        <begin position="154"/>
        <end position="176"/>
    </location>
</feature>